<evidence type="ECO:0000313" key="2">
    <source>
        <dbReference type="EMBL" id="APC00989.1"/>
    </source>
</evidence>
<organism evidence="2 3">
    <name type="scientific">Polynucleobacter asymbioticus</name>
    <dbReference type="NCBI Taxonomy" id="576611"/>
    <lineage>
        <taxon>Bacteria</taxon>
        <taxon>Pseudomonadati</taxon>
        <taxon>Pseudomonadota</taxon>
        <taxon>Betaproteobacteria</taxon>
        <taxon>Burkholderiales</taxon>
        <taxon>Burkholderiaceae</taxon>
        <taxon>Polynucleobacter</taxon>
    </lineage>
</organism>
<dbReference type="EMBL" id="CP015017">
    <property type="protein sequence ID" value="APC00989.1"/>
    <property type="molecule type" value="Genomic_DNA"/>
</dbReference>
<reference evidence="2" key="1">
    <citation type="journal article" date="2017" name="Appl. Environ. Microbiol.">
        <title>Microdiversification of a pelagic Polynucleobacter species is mainly driven by acquisition of genomic islands from a partially interspecific gene pool.</title>
        <authorList>
            <person name="Hoetzinger M."/>
            <person name="Hahn M.W."/>
            <person name="Jezberova J."/>
            <person name="Schmidt J."/>
            <person name="Koll U."/>
        </authorList>
    </citation>
    <scope>NUCLEOTIDE SEQUENCE</scope>
    <source>
        <strain evidence="2">MWH-RechtKol4</strain>
    </source>
</reference>
<proteinExistence type="predicted"/>
<dbReference type="Proteomes" id="UP000182060">
    <property type="component" value="Chromosome"/>
</dbReference>
<accession>A0AAC9NIN6</accession>
<feature type="region of interest" description="Disordered" evidence="1">
    <location>
        <begin position="1"/>
        <end position="22"/>
    </location>
</feature>
<evidence type="ECO:0000256" key="1">
    <source>
        <dbReference type="SAM" id="MobiDB-lite"/>
    </source>
</evidence>
<sequence length="929" mass="106126">MDNEELPQILEGKGPRKSPARDEDNRAQFLSAFAKYDGFEALHQLAERYLDIPKSLAGLWLNLDNLPEILACAIQWSLGQGPIYTHDLDEIFHHLGRWIEIVQAERQSPELQKIYLLSKVERRCGPEAGDGEASNKKRVLKSIGPPFWGIEEEHPVWMTLWYRSGTPPTEAIYTVRDQVYRGLQGLYLSSYMRLRRSHEESQSKYFHGSELYARLRDSGRLLRKIHSIEHGFLLERLSTHCFAYNKPNAMHQVFSDIHANPEELFRQEFAGFADVVNFGYVLRHPSEFAKKLVDTFSLPGDRKKIPQRKLTDSRIYEDHHLFWIAQGFPTIASKRKSNTRPHIEWIGPELDTVATLFEEGAHPGEYLEAEEIFFEPDDFLDPASTDGGPRELPPLNTLYAAARARYRMEIMRAQSFRNRLDRARAPLFVRVIGVLQDLYSQSLMDAGDQANALLNETVKLCAVALFTGHSLKEATSLHCFTSIEELPSEWKIAYSDQYRVWLRPYPVPDRNKNARIIFSDSVAVSPRIAFSDIWSVGQLLPKTRNKKWFTQTDAVYKKVFITQIAPTLIEAGVDEDWVGVDSIGELLPSWFEGLEEGELLRNCALFGRSSPQSEVQSHYAALDRAVLDDYYCKIMRNLWKQIQVATPDDQKLLKDGSLVKSLFSLSKNTAQIPNSLTGNDWAPKVEGIKTLLEMLRAQIADHDQQEPHQYHNLVVAYTGIALSIVTAFRNANTPILDLGLIDQETGFLHMEEKDRDNGSHARLVWIPDDVRACVSAYLNHLKRLWVTLSFQTSPELKVPATKNRDIRIYGTKSFALSLQSSLFLFEEVGGIWQPKEFSGRRLQALLDSLKLGSWPIPNNGRHFLATTLFNEKQKSFATVIKTVMGHWQLGESPWGPDSAMDPYYLREALKSPFEKLLGKEGIDFQVIDF</sequence>
<evidence type="ECO:0000313" key="3">
    <source>
        <dbReference type="Proteomes" id="UP000182060"/>
    </source>
</evidence>
<name>A0AAC9NIN6_9BURK</name>
<protein>
    <submittedName>
        <fullName evidence="2">Uncharacterized protein</fullName>
    </submittedName>
</protein>
<dbReference type="RefSeq" id="WP_071539097.1">
    <property type="nucleotide sequence ID" value="NZ_CP015016.1"/>
</dbReference>
<gene>
    <name evidence="2" type="ORF">AOC25_04805</name>
</gene>
<dbReference type="AlphaFoldDB" id="A0AAC9NIN6"/>